<protein>
    <submittedName>
        <fullName evidence="2">Uncharacterized protein</fullName>
    </submittedName>
</protein>
<reference evidence="2" key="1">
    <citation type="journal article" date="2023" name="IScience">
        <title>Live-bearing cockroach genome reveals convergent evolutionary mechanisms linked to viviparity in insects and beyond.</title>
        <authorList>
            <person name="Fouks B."/>
            <person name="Harrison M.C."/>
            <person name="Mikhailova A.A."/>
            <person name="Marchal E."/>
            <person name="English S."/>
            <person name="Carruthers M."/>
            <person name="Jennings E.C."/>
            <person name="Chiamaka E.L."/>
            <person name="Frigard R.A."/>
            <person name="Pippel M."/>
            <person name="Attardo G.M."/>
            <person name="Benoit J.B."/>
            <person name="Bornberg-Bauer E."/>
            <person name="Tobe S.S."/>
        </authorList>
    </citation>
    <scope>NUCLEOTIDE SEQUENCE</scope>
    <source>
        <strain evidence="2">Stay&amp;Tobe</strain>
    </source>
</reference>
<evidence type="ECO:0000313" key="2">
    <source>
        <dbReference type="EMBL" id="KAJ9586016.1"/>
    </source>
</evidence>
<name>A0AAD8EDI4_DIPPU</name>
<dbReference type="Proteomes" id="UP001233999">
    <property type="component" value="Unassembled WGS sequence"/>
</dbReference>
<feature type="compositionally biased region" description="Basic and acidic residues" evidence="1">
    <location>
        <begin position="252"/>
        <end position="266"/>
    </location>
</feature>
<evidence type="ECO:0000313" key="3">
    <source>
        <dbReference type="Proteomes" id="UP001233999"/>
    </source>
</evidence>
<feature type="compositionally biased region" description="Pro residues" evidence="1">
    <location>
        <begin position="174"/>
        <end position="208"/>
    </location>
</feature>
<keyword evidence="3" id="KW-1185">Reference proteome</keyword>
<feature type="region of interest" description="Disordered" evidence="1">
    <location>
        <begin position="172"/>
        <end position="291"/>
    </location>
</feature>
<gene>
    <name evidence="2" type="ORF">L9F63_020354</name>
</gene>
<evidence type="ECO:0000256" key="1">
    <source>
        <dbReference type="SAM" id="MobiDB-lite"/>
    </source>
</evidence>
<dbReference type="AlphaFoldDB" id="A0AAD8EDI4"/>
<comment type="caution">
    <text evidence="2">The sequence shown here is derived from an EMBL/GenBank/DDBJ whole genome shotgun (WGS) entry which is preliminary data.</text>
</comment>
<feature type="compositionally biased region" description="Basic and acidic residues" evidence="1">
    <location>
        <begin position="209"/>
        <end position="223"/>
    </location>
</feature>
<organism evidence="2 3">
    <name type="scientific">Diploptera punctata</name>
    <name type="common">Pacific beetle cockroach</name>
    <dbReference type="NCBI Taxonomy" id="6984"/>
    <lineage>
        <taxon>Eukaryota</taxon>
        <taxon>Metazoa</taxon>
        <taxon>Ecdysozoa</taxon>
        <taxon>Arthropoda</taxon>
        <taxon>Hexapoda</taxon>
        <taxon>Insecta</taxon>
        <taxon>Pterygota</taxon>
        <taxon>Neoptera</taxon>
        <taxon>Polyneoptera</taxon>
        <taxon>Dictyoptera</taxon>
        <taxon>Blattodea</taxon>
        <taxon>Blaberoidea</taxon>
        <taxon>Blaberidae</taxon>
        <taxon>Diplopterinae</taxon>
        <taxon>Diploptera</taxon>
    </lineage>
</organism>
<reference evidence="2" key="2">
    <citation type="submission" date="2023-05" db="EMBL/GenBank/DDBJ databases">
        <authorList>
            <person name="Fouks B."/>
        </authorList>
    </citation>
    <scope>NUCLEOTIDE SEQUENCE</scope>
    <source>
        <strain evidence="2">Stay&amp;Tobe</strain>
        <tissue evidence="2">Testes</tissue>
    </source>
</reference>
<proteinExistence type="predicted"/>
<dbReference type="EMBL" id="JASPKZ010007224">
    <property type="protein sequence ID" value="KAJ9586016.1"/>
    <property type="molecule type" value="Genomic_DNA"/>
</dbReference>
<feature type="region of interest" description="Disordered" evidence="1">
    <location>
        <begin position="94"/>
        <end position="119"/>
    </location>
</feature>
<accession>A0AAD8EDI4</accession>
<sequence>MYSFLILVAGVPLTPPKVGTWGQPGTAHADGSISPPPAAAGTPMISSVAKVVQPTATVSSVPVCGPTTGIARCVSPGQGLRNMVYSPTAASDVRTATTGRTDMSSWSQAPQPSVTEQPNTQVAGVGSEKRSQQQAQVVQVTPRVSLSASPGTKVFTTTQGGKLTFHVTANAGVPQPPVSEPLPPQTKKPMPPGRGIPPPVPPNKPVVPPKKEAVSAAARRPDSVTDGLPAEGKNQKSLSGGAQGAKFGISITKDKGGELTDGRRDPQVGAGSHVDCPASIPTGLHESPATATATGHGFEMLDPELADFQQILISMATGKRA</sequence>